<gene>
    <name evidence="2" type="ORF">FX988_01895</name>
</gene>
<accession>A0A857JKK2</accession>
<dbReference type="OrthoDB" id="3249147at2"/>
<dbReference type="Proteomes" id="UP000464524">
    <property type="component" value="Chromosome"/>
</dbReference>
<evidence type="ECO:0000259" key="1">
    <source>
        <dbReference type="Pfam" id="PF13521"/>
    </source>
</evidence>
<sequence>MIKKIVFLGAPSTGKSTLSEALAERFHSVSVPEYGRDYWIEHQVDRRLSPEQLLHIAQVQNQWEDQASVNAKSYLFCDTNAFTTWHFACHYHTTPLPELTRLAEDSWQRYDLVVLCDNDIPYDDTWERSGDANRSEFQQFIQQYLVAHDIPFIKVSGSLASRIAQMDAALNALEPAQRNSLPSPC</sequence>
<evidence type="ECO:0000313" key="2">
    <source>
        <dbReference type="EMBL" id="QHJ11660.1"/>
    </source>
</evidence>
<keyword evidence="3" id="KW-1185">Reference proteome</keyword>
<dbReference type="InterPro" id="IPR052735">
    <property type="entry name" value="NAD_biosynth-regulator"/>
</dbReference>
<dbReference type="EMBL" id="CP047656">
    <property type="protein sequence ID" value="QHJ11660.1"/>
    <property type="molecule type" value="Genomic_DNA"/>
</dbReference>
<name>A0A857JKK2_9ALTE</name>
<dbReference type="SUPFAM" id="SSF52540">
    <property type="entry name" value="P-loop containing nucleoside triphosphate hydrolases"/>
    <property type="match status" value="1"/>
</dbReference>
<dbReference type="Pfam" id="PF13521">
    <property type="entry name" value="AAA_28"/>
    <property type="match status" value="1"/>
</dbReference>
<dbReference type="RefSeq" id="WP_160179410.1">
    <property type="nucleotide sequence ID" value="NZ_CP047656.1"/>
</dbReference>
<dbReference type="Gene3D" id="3.40.50.300">
    <property type="entry name" value="P-loop containing nucleotide triphosphate hydrolases"/>
    <property type="match status" value="1"/>
</dbReference>
<dbReference type="PANTHER" id="PTHR37512:SF1">
    <property type="entry name" value="NADR_TTD14 AAA DOMAIN-CONTAINING PROTEIN"/>
    <property type="match status" value="1"/>
</dbReference>
<evidence type="ECO:0000313" key="3">
    <source>
        <dbReference type="Proteomes" id="UP000464524"/>
    </source>
</evidence>
<protein>
    <submittedName>
        <fullName evidence="2">Trifunctional NAD biosynthesis/regulator protein NadR</fullName>
    </submittedName>
</protein>
<dbReference type="KEGG" id="pmes:FX988_01895"/>
<dbReference type="InterPro" id="IPR038727">
    <property type="entry name" value="NadR/Ttd14_AAA_dom"/>
</dbReference>
<proteinExistence type="predicted"/>
<organism evidence="2 3">
    <name type="scientific">Paraglaciecola mesophila</name>
    <dbReference type="NCBI Taxonomy" id="197222"/>
    <lineage>
        <taxon>Bacteria</taxon>
        <taxon>Pseudomonadati</taxon>
        <taxon>Pseudomonadota</taxon>
        <taxon>Gammaproteobacteria</taxon>
        <taxon>Alteromonadales</taxon>
        <taxon>Alteromonadaceae</taxon>
        <taxon>Paraglaciecola</taxon>
    </lineage>
</organism>
<reference evidence="2 3" key="1">
    <citation type="submission" date="2019-12" db="EMBL/GenBank/DDBJ databases">
        <title>Genome sequencing and assembly of endphytes of Porphyra tenera.</title>
        <authorList>
            <person name="Park J.M."/>
            <person name="Shin R."/>
            <person name="Jo S.H."/>
        </authorList>
    </citation>
    <scope>NUCLEOTIDE SEQUENCE [LARGE SCALE GENOMIC DNA]</scope>
    <source>
        <strain evidence="2 3">GPM4</strain>
    </source>
</reference>
<dbReference type="InterPro" id="IPR027417">
    <property type="entry name" value="P-loop_NTPase"/>
</dbReference>
<dbReference type="PANTHER" id="PTHR37512">
    <property type="entry name" value="TRIFUNCTIONAL NAD BIOSYNTHESIS/REGULATOR PROTEIN NADR"/>
    <property type="match status" value="1"/>
</dbReference>
<feature type="domain" description="NadR/Ttd14 AAA" evidence="1">
    <location>
        <begin position="4"/>
        <end position="162"/>
    </location>
</feature>
<dbReference type="AlphaFoldDB" id="A0A857JKK2"/>